<feature type="region of interest" description="Disordered" evidence="1">
    <location>
        <begin position="103"/>
        <end position="151"/>
    </location>
</feature>
<name>A0A231GYN7_9NOCA</name>
<feature type="compositionally biased region" description="Low complexity" evidence="1">
    <location>
        <begin position="25"/>
        <end position="37"/>
    </location>
</feature>
<evidence type="ECO:0000313" key="2">
    <source>
        <dbReference type="EMBL" id="OXR41709.1"/>
    </source>
</evidence>
<keyword evidence="3" id="KW-1185">Reference proteome</keyword>
<reference evidence="2 3" key="1">
    <citation type="submission" date="2017-07" db="EMBL/GenBank/DDBJ databases">
        <title>First draft Genome Sequence of Nocardia cerradoensis isolated from human infection.</title>
        <authorList>
            <person name="Carrasco G."/>
        </authorList>
    </citation>
    <scope>NUCLEOTIDE SEQUENCE [LARGE SCALE GENOMIC DNA]</scope>
    <source>
        <strain evidence="2 3">CNM20130759</strain>
    </source>
</reference>
<evidence type="ECO:0000313" key="3">
    <source>
        <dbReference type="Proteomes" id="UP000215506"/>
    </source>
</evidence>
<proteinExistence type="predicted"/>
<organism evidence="2 3">
    <name type="scientific">Nocardia cerradoensis</name>
    <dbReference type="NCBI Taxonomy" id="85688"/>
    <lineage>
        <taxon>Bacteria</taxon>
        <taxon>Bacillati</taxon>
        <taxon>Actinomycetota</taxon>
        <taxon>Actinomycetes</taxon>
        <taxon>Mycobacteriales</taxon>
        <taxon>Nocardiaceae</taxon>
        <taxon>Nocardia</taxon>
    </lineage>
</organism>
<gene>
    <name evidence="2" type="ORF">B7C42_06051</name>
</gene>
<feature type="compositionally biased region" description="Basic residues" evidence="1">
    <location>
        <begin position="104"/>
        <end position="129"/>
    </location>
</feature>
<protein>
    <submittedName>
        <fullName evidence="2">Uncharacterized protein</fullName>
    </submittedName>
</protein>
<sequence>MVRCRADPVGTGVDRTGGADEVRARAGSARRGAGSQGCRPIPFPQHPAAPDDDRRRGARPVGIAGELRTVRETRWSGSHRRGGRHPRADRHHRHITRIAEVAHRERRRCSRRGRSLTHHRPRRHRRLPGRYRPGGAGLRPHRSRRTGDPCRWRARTGRADRAGQGFCRRDRCDPARQDRLGRIPNSPKELPGIPGRRARPPPWEREPRRRGCDGPVTMDETRPVRRRAFRFQHTAGEHTGRRVRGLQTA</sequence>
<feature type="region of interest" description="Disordered" evidence="1">
    <location>
        <begin position="177"/>
        <end position="249"/>
    </location>
</feature>
<dbReference type="EMBL" id="NGAF01000017">
    <property type="protein sequence ID" value="OXR41709.1"/>
    <property type="molecule type" value="Genomic_DNA"/>
</dbReference>
<evidence type="ECO:0000256" key="1">
    <source>
        <dbReference type="SAM" id="MobiDB-lite"/>
    </source>
</evidence>
<dbReference type="Proteomes" id="UP000215506">
    <property type="component" value="Unassembled WGS sequence"/>
</dbReference>
<accession>A0A231GYN7</accession>
<feature type="region of interest" description="Disordered" evidence="1">
    <location>
        <begin position="1"/>
        <end position="58"/>
    </location>
</feature>
<dbReference type="AlphaFoldDB" id="A0A231GYN7"/>
<comment type="caution">
    <text evidence="2">The sequence shown here is derived from an EMBL/GenBank/DDBJ whole genome shotgun (WGS) entry which is preliminary data.</text>
</comment>
<feature type="compositionally biased region" description="Basic and acidic residues" evidence="1">
    <location>
        <begin position="202"/>
        <end position="212"/>
    </location>
</feature>